<gene>
    <name evidence="2" type="ORF">SVIM_LOCUS101474</name>
</gene>
<keyword evidence="1" id="KW-0472">Membrane</keyword>
<keyword evidence="1" id="KW-1133">Transmembrane helix</keyword>
<protein>
    <submittedName>
        <fullName evidence="2">Uncharacterized protein</fullName>
    </submittedName>
</protein>
<evidence type="ECO:0000313" key="2">
    <source>
        <dbReference type="EMBL" id="VFU29037.1"/>
    </source>
</evidence>
<feature type="transmembrane region" description="Helical" evidence="1">
    <location>
        <begin position="111"/>
        <end position="129"/>
    </location>
</feature>
<accession>A0A6N2KR16</accession>
<dbReference type="AlphaFoldDB" id="A0A6N2KR16"/>
<keyword evidence="1" id="KW-0812">Transmembrane</keyword>
<name>A0A6N2KR16_SALVM</name>
<proteinExistence type="predicted"/>
<sequence length="203" mass="23651">MLILFMKGQILKTPSSKVVVFINNFLVDAFVNVEEDQLDYIRANQNHKFIKAYMKQYLGEMLRMQWLSARLTTLRQEGKPDIVARVFQEKVIDMIAYIKLGKPFDRTIASAYRFFILIIIHLISFSYFFKFLRSKKDVCAVEFQKRGLPHTCLLIWLDAEFKCRSAEDVDSIVSAKNPSKNADSIFYDIISKFMIHGPYGLPN</sequence>
<evidence type="ECO:0000256" key="1">
    <source>
        <dbReference type="SAM" id="Phobius"/>
    </source>
</evidence>
<dbReference type="EMBL" id="CAADRP010000491">
    <property type="protein sequence ID" value="VFU29037.1"/>
    <property type="molecule type" value="Genomic_DNA"/>
</dbReference>
<organism evidence="2">
    <name type="scientific">Salix viminalis</name>
    <name type="common">Common osier</name>
    <name type="synonym">Basket willow</name>
    <dbReference type="NCBI Taxonomy" id="40686"/>
    <lineage>
        <taxon>Eukaryota</taxon>
        <taxon>Viridiplantae</taxon>
        <taxon>Streptophyta</taxon>
        <taxon>Embryophyta</taxon>
        <taxon>Tracheophyta</taxon>
        <taxon>Spermatophyta</taxon>
        <taxon>Magnoliopsida</taxon>
        <taxon>eudicotyledons</taxon>
        <taxon>Gunneridae</taxon>
        <taxon>Pentapetalae</taxon>
        <taxon>rosids</taxon>
        <taxon>fabids</taxon>
        <taxon>Malpighiales</taxon>
        <taxon>Salicaceae</taxon>
        <taxon>Saliceae</taxon>
        <taxon>Salix</taxon>
    </lineage>
</organism>
<reference evidence="2" key="1">
    <citation type="submission" date="2019-03" db="EMBL/GenBank/DDBJ databases">
        <authorList>
            <person name="Mank J."/>
            <person name="Almeida P."/>
        </authorList>
    </citation>
    <scope>NUCLEOTIDE SEQUENCE</scope>
    <source>
        <strain evidence="2">78183</strain>
    </source>
</reference>